<dbReference type="InterPro" id="IPR012318">
    <property type="entry name" value="HTH_CRP"/>
</dbReference>
<gene>
    <name evidence="5" type="ORF">EZ313_05330</name>
</gene>
<evidence type="ECO:0000313" key="5">
    <source>
        <dbReference type="EMBL" id="TFZ06071.1"/>
    </source>
</evidence>
<dbReference type="OrthoDB" id="8969464at2"/>
<dbReference type="PROSITE" id="PS51063">
    <property type="entry name" value="HTH_CRP_2"/>
    <property type="match status" value="1"/>
</dbReference>
<dbReference type="InterPro" id="IPR014710">
    <property type="entry name" value="RmlC-like_jellyroll"/>
</dbReference>
<dbReference type="InterPro" id="IPR018490">
    <property type="entry name" value="cNMP-bd_dom_sf"/>
</dbReference>
<dbReference type="RefSeq" id="WP_135262157.1">
    <property type="nucleotide sequence ID" value="NZ_SMLM01000001.1"/>
</dbReference>
<keyword evidence="6" id="KW-1185">Reference proteome</keyword>
<dbReference type="Pfam" id="PF13545">
    <property type="entry name" value="HTH_Crp_2"/>
    <property type="match status" value="1"/>
</dbReference>
<keyword evidence="3" id="KW-0804">Transcription</keyword>
<dbReference type="SUPFAM" id="SSF46785">
    <property type="entry name" value="Winged helix' DNA-binding domain"/>
    <property type="match status" value="1"/>
</dbReference>
<evidence type="ECO:0000256" key="2">
    <source>
        <dbReference type="ARBA" id="ARBA00023125"/>
    </source>
</evidence>
<dbReference type="Gene3D" id="2.60.120.10">
    <property type="entry name" value="Jelly Rolls"/>
    <property type="match status" value="1"/>
</dbReference>
<keyword evidence="1" id="KW-0805">Transcription regulation</keyword>
<evidence type="ECO:0000256" key="3">
    <source>
        <dbReference type="ARBA" id="ARBA00023163"/>
    </source>
</evidence>
<sequence length="239" mass="26244">MQEQTAIPSSCDYSGNRLLAKLPREVHHRLSEESERVLLPAGGLLATAGQPVRTVYFPIDSVMSLVHTDVDGTTIQVGMVGPEGMLGIGACLNGMHGAGALVLAAGQAYKLSARLVRDLFNADATLRDVLLVYASVLLGQAWQIAICNRHHPPERQLCTLLLLVLDRSPRAELAMTHDLIARLIGVRRETVSQAAMRIQERGYVRYSRGHIRVLDRGGLERQACGCYLRQRVLLSNFGR</sequence>
<name>A0A4Z0C496_9BURK</name>
<dbReference type="PANTHER" id="PTHR24567">
    <property type="entry name" value="CRP FAMILY TRANSCRIPTIONAL REGULATORY PROTEIN"/>
    <property type="match status" value="1"/>
</dbReference>
<dbReference type="EMBL" id="SMLM01000001">
    <property type="protein sequence ID" value="TFZ06071.1"/>
    <property type="molecule type" value="Genomic_DNA"/>
</dbReference>
<dbReference type="SMART" id="SM00419">
    <property type="entry name" value="HTH_CRP"/>
    <property type="match status" value="1"/>
</dbReference>
<dbReference type="GO" id="GO:0003700">
    <property type="term" value="F:DNA-binding transcription factor activity"/>
    <property type="evidence" value="ECO:0007669"/>
    <property type="project" value="TreeGrafter"/>
</dbReference>
<dbReference type="AlphaFoldDB" id="A0A4Z0C496"/>
<dbReference type="InterPro" id="IPR000595">
    <property type="entry name" value="cNMP-bd_dom"/>
</dbReference>
<dbReference type="GO" id="GO:0005829">
    <property type="term" value="C:cytosol"/>
    <property type="evidence" value="ECO:0007669"/>
    <property type="project" value="TreeGrafter"/>
</dbReference>
<dbReference type="CDD" id="cd00038">
    <property type="entry name" value="CAP_ED"/>
    <property type="match status" value="1"/>
</dbReference>
<dbReference type="Pfam" id="PF00027">
    <property type="entry name" value="cNMP_binding"/>
    <property type="match status" value="1"/>
</dbReference>
<reference evidence="5 6" key="1">
    <citation type="submission" date="2019-03" db="EMBL/GenBank/DDBJ databases">
        <title>Ramlibacter henchirensis DSM 14656, whole genome shotgun sequence.</title>
        <authorList>
            <person name="Zhang X."/>
            <person name="Feng G."/>
            <person name="Zhu H."/>
        </authorList>
    </citation>
    <scope>NUCLEOTIDE SEQUENCE [LARGE SCALE GENOMIC DNA]</scope>
    <source>
        <strain evidence="5 6">DSM 14656</strain>
    </source>
</reference>
<evidence type="ECO:0000313" key="6">
    <source>
        <dbReference type="Proteomes" id="UP000298180"/>
    </source>
</evidence>
<dbReference type="SUPFAM" id="SSF51206">
    <property type="entry name" value="cAMP-binding domain-like"/>
    <property type="match status" value="1"/>
</dbReference>
<accession>A0A4Z0C496</accession>
<dbReference type="InterPro" id="IPR036388">
    <property type="entry name" value="WH-like_DNA-bd_sf"/>
</dbReference>
<comment type="caution">
    <text evidence="5">The sequence shown here is derived from an EMBL/GenBank/DDBJ whole genome shotgun (WGS) entry which is preliminary data.</text>
</comment>
<dbReference type="GO" id="GO:0003677">
    <property type="term" value="F:DNA binding"/>
    <property type="evidence" value="ECO:0007669"/>
    <property type="project" value="UniProtKB-KW"/>
</dbReference>
<dbReference type="InterPro" id="IPR050397">
    <property type="entry name" value="Env_Response_Regulators"/>
</dbReference>
<dbReference type="Gene3D" id="1.10.10.10">
    <property type="entry name" value="Winged helix-like DNA-binding domain superfamily/Winged helix DNA-binding domain"/>
    <property type="match status" value="1"/>
</dbReference>
<feature type="domain" description="HTH crp-type" evidence="4">
    <location>
        <begin position="151"/>
        <end position="217"/>
    </location>
</feature>
<dbReference type="Proteomes" id="UP000298180">
    <property type="component" value="Unassembled WGS sequence"/>
</dbReference>
<evidence type="ECO:0000256" key="1">
    <source>
        <dbReference type="ARBA" id="ARBA00023015"/>
    </source>
</evidence>
<organism evidence="5 6">
    <name type="scientific">Ramlibacter henchirensis</name>
    <dbReference type="NCBI Taxonomy" id="204072"/>
    <lineage>
        <taxon>Bacteria</taxon>
        <taxon>Pseudomonadati</taxon>
        <taxon>Pseudomonadota</taxon>
        <taxon>Betaproteobacteria</taxon>
        <taxon>Burkholderiales</taxon>
        <taxon>Comamonadaceae</taxon>
        <taxon>Ramlibacter</taxon>
    </lineage>
</organism>
<evidence type="ECO:0000259" key="4">
    <source>
        <dbReference type="PROSITE" id="PS51063"/>
    </source>
</evidence>
<proteinExistence type="predicted"/>
<keyword evidence="2" id="KW-0238">DNA-binding</keyword>
<dbReference type="InterPro" id="IPR036390">
    <property type="entry name" value="WH_DNA-bd_sf"/>
</dbReference>
<protein>
    <submittedName>
        <fullName evidence="5">Crp/Fnr family transcriptional regulator</fullName>
    </submittedName>
</protein>
<dbReference type="PANTHER" id="PTHR24567:SF74">
    <property type="entry name" value="HTH-TYPE TRANSCRIPTIONAL REGULATOR ARCR"/>
    <property type="match status" value="1"/>
</dbReference>